<gene>
    <name evidence="2" type="ORF">Tco_1079901</name>
</gene>
<sequence>MDSNNPNTFNTFNTYDPNNPDTTNTYDHYDVYFQGDRDRYMRVYAAYEHFVALCEQEVEGSRSGPKRRRTYIPLEREDAEQRLIDDYFGDDEFLPKYPEENFRRRYCMSSTLFNKIVNNILSYDVQPHPEYFNYFRQRNDATGRLSIGPILKCTSVIRQLAYDTAPDAFDEYLQIAERTSRECLENFTKCIHVLYVEKFLRKPTAADIQKTYQLHEQTWTPGNARDCRGIKNCGFGMYILRFRGQNNDLNVLYGSSLFDDELADTAPKCPFVVNGHTYRKCYYLADGVYPAWSTFVKTLSVARDGKTLKFKRVQDSARKDIERAFRVLQGRWGIIRQPARAYQINALKRIICCSLVQSGTFNEPGSKDAIYMLGRQKNFEIEKCTSIFERTLWSIYGIITSYIV</sequence>
<keyword evidence="2" id="KW-0808">Transferase</keyword>
<accession>A0ABQ5HT57</accession>
<feature type="region of interest" description="Disordered" evidence="1">
    <location>
        <begin position="1"/>
        <end position="21"/>
    </location>
</feature>
<evidence type="ECO:0000256" key="1">
    <source>
        <dbReference type="SAM" id="MobiDB-lite"/>
    </source>
</evidence>
<dbReference type="Proteomes" id="UP001151760">
    <property type="component" value="Unassembled WGS sequence"/>
</dbReference>
<reference evidence="2" key="2">
    <citation type="submission" date="2022-01" db="EMBL/GenBank/DDBJ databases">
        <authorList>
            <person name="Yamashiro T."/>
            <person name="Shiraishi A."/>
            <person name="Satake H."/>
            <person name="Nakayama K."/>
        </authorList>
    </citation>
    <scope>NUCLEOTIDE SEQUENCE</scope>
</reference>
<dbReference type="PANTHER" id="PTHR47150">
    <property type="entry name" value="OS12G0169200 PROTEIN"/>
    <property type="match status" value="1"/>
</dbReference>
<comment type="caution">
    <text evidence="2">The sequence shown here is derived from an EMBL/GenBank/DDBJ whole genome shotgun (WGS) entry which is preliminary data.</text>
</comment>
<dbReference type="InterPro" id="IPR006912">
    <property type="entry name" value="Harbinger_derived_prot"/>
</dbReference>
<reference evidence="2" key="1">
    <citation type="journal article" date="2022" name="Int. J. Mol. Sci.">
        <title>Draft Genome of Tanacetum Coccineum: Genomic Comparison of Closely Related Tanacetum-Family Plants.</title>
        <authorList>
            <person name="Yamashiro T."/>
            <person name="Shiraishi A."/>
            <person name="Nakayama K."/>
            <person name="Satake H."/>
        </authorList>
    </citation>
    <scope>NUCLEOTIDE SEQUENCE</scope>
</reference>
<organism evidence="2 3">
    <name type="scientific">Tanacetum coccineum</name>
    <dbReference type="NCBI Taxonomy" id="301880"/>
    <lineage>
        <taxon>Eukaryota</taxon>
        <taxon>Viridiplantae</taxon>
        <taxon>Streptophyta</taxon>
        <taxon>Embryophyta</taxon>
        <taxon>Tracheophyta</taxon>
        <taxon>Spermatophyta</taxon>
        <taxon>Magnoliopsida</taxon>
        <taxon>eudicotyledons</taxon>
        <taxon>Gunneridae</taxon>
        <taxon>Pentapetalae</taxon>
        <taxon>asterids</taxon>
        <taxon>campanulids</taxon>
        <taxon>Asterales</taxon>
        <taxon>Asteraceae</taxon>
        <taxon>Asteroideae</taxon>
        <taxon>Anthemideae</taxon>
        <taxon>Anthemidinae</taxon>
        <taxon>Tanacetum</taxon>
    </lineage>
</organism>
<dbReference type="GO" id="GO:0003964">
    <property type="term" value="F:RNA-directed DNA polymerase activity"/>
    <property type="evidence" value="ECO:0007669"/>
    <property type="project" value="UniProtKB-KW"/>
</dbReference>
<name>A0ABQ5HT57_9ASTR</name>
<dbReference type="EMBL" id="BQNB010019983">
    <property type="protein sequence ID" value="GJT91056.1"/>
    <property type="molecule type" value="Genomic_DNA"/>
</dbReference>
<dbReference type="PANTHER" id="PTHR47150:SF5">
    <property type="entry name" value="OS07G0546750 PROTEIN"/>
    <property type="match status" value="1"/>
</dbReference>
<evidence type="ECO:0000313" key="3">
    <source>
        <dbReference type="Proteomes" id="UP001151760"/>
    </source>
</evidence>
<dbReference type="Pfam" id="PF04827">
    <property type="entry name" value="Plant_tran"/>
    <property type="match status" value="1"/>
</dbReference>
<keyword evidence="2" id="KW-0548">Nucleotidyltransferase</keyword>
<keyword evidence="3" id="KW-1185">Reference proteome</keyword>
<keyword evidence="2" id="KW-0695">RNA-directed DNA polymerase</keyword>
<proteinExistence type="predicted"/>
<protein>
    <submittedName>
        <fullName evidence="2">RNA-directed DNA polymerase, eukaryota</fullName>
    </submittedName>
</protein>
<evidence type="ECO:0000313" key="2">
    <source>
        <dbReference type="EMBL" id="GJT91056.1"/>
    </source>
</evidence>